<evidence type="ECO:0000256" key="5">
    <source>
        <dbReference type="ARBA" id="ARBA00013246"/>
    </source>
</evidence>
<evidence type="ECO:0000256" key="16">
    <source>
        <dbReference type="ARBA" id="ARBA00047915"/>
    </source>
</evidence>
<dbReference type="GO" id="GO:0140680">
    <property type="term" value="F:histone H3K36me/H3K36me2 demethylase activity"/>
    <property type="evidence" value="ECO:0007669"/>
    <property type="project" value="UniProtKB-EC"/>
</dbReference>
<feature type="region of interest" description="Disordered" evidence="17">
    <location>
        <begin position="31"/>
        <end position="50"/>
    </location>
</feature>
<dbReference type="EC" id="1.14.11.27" evidence="5"/>
<dbReference type="PANTHER" id="PTHR23123">
    <property type="entry name" value="PHD/F-BOX CONTAINING PROTEIN"/>
    <property type="match status" value="1"/>
</dbReference>
<evidence type="ECO:0000256" key="4">
    <source>
        <dbReference type="ARBA" id="ARBA00008037"/>
    </source>
</evidence>
<evidence type="ECO:0000256" key="7">
    <source>
        <dbReference type="ARBA" id="ARBA00022723"/>
    </source>
</evidence>
<reference evidence="19 20" key="1">
    <citation type="journal article" date="2018" name="Evol. Lett.">
        <title>Horizontal gene cluster transfer increased hallucinogenic mushroom diversity.</title>
        <authorList>
            <person name="Reynolds H.T."/>
            <person name="Vijayakumar V."/>
            <person name="Gluck-Thaler E."/>
            <person name="Korotkin H.B."/>
            <person name="Matheny P.B."/>
            <person name="Slot J.C."/>
        </authorList>
    </citation>
    <scope>NUCLEOTIDE SEQUENCE [LARGE SCALE GENOMIC DNA]</scope>
    <source>
        <strain evidence="19 20">2629</strain>
    </source>
</reference>
<name>A0A409V966_9AGAR</name>
<keyword evidence="12" id="KW-0805">Transcription regulation</keyword>
<dbReference type="InterPro" id="IPR011011">
    <property type="entry name" value="Znf_FYVE_PHD"/>
</dbReference>
<comment type="cofactor">
    <cofactor evidence="1">
        <name>Fe(2+)</name>
        <dbReference type="ChEBI" id="CHEBI:29033"/>
    </cofactor>
</comment>
<dbReference type="Gene3D" id="3.30.40.10">
    <property type="entry name" value="Zinc/RING finger domain, C3HC4 (zinc finger)"/>
    <property type="match status" value="1"/>
</dbReference>
<feature type="compositionally biased region" description="Low complexity" evidence="17">
    <location>
        <begin position="14"/>
        <end position="26"/>
    </location>
</feature>
<evidence type="ECO:0000256" key="15">
    <source>
        <dbReference type="ARBA" id="ARBA00031083"/>
    </source>
</evidence>
<comment type="similarity">
    <text evidence="4">Belongs to the JHDM1 histone demethylase family.</text>
</comment>
<dbReference type="OrthoDB" id="5876800at2759"/>
<feature type="region of interest" description="Disordered" evidence="17">
    <location>
        <begin position="1"/>
        <end position="26"/>
    </location>
</feature>
<dbReference type="InterPro" id="IPR013083">
    <property type="entry name" value="Znf_RING/FYVE/PHD"/>
</dbReference>
<dbReference type="Gene3D" id="2.60.120.650">
    <property type="entry name" value="Cupin"/>
    <property type="match status" value="1"/>
</dbReference>
<evidence type="ECO:0000256" key="2">
    <source>
        <dbReference type="ARBA" id="ARBA00003909"/>
    </source>
</evidence>
<evidence type="ECO:0000256" key="1">
    <source>
        <dbReference type="ARBA" id="ARBA00001954"/>
    </source>
</evidence>
<keyword evidence="10" id="KW-0560">Oxidoreductase</keyword>
<dbReference type="InterPro" id="IPR003347">
    <property type="entry name" value="JmjC_dom"/>
</dbReference>
<keyword evidence="11" id="KW-0408">Iron</keyword>
<accession>A0A409V966</accession>
<evidence type="ECO:0000256" key="8">
    <source>
        <dbReference type="ARBA" id="ARBA00022853"/>
    </source>
</evidence>
<feature type="region of interest" description="Disordered" evidence="17">
    <location>
        <begin position="545"/>
        <end position="564"/>
    </location>
</feature>
<feature type="domain" description="JmjC" evidence="18">
    <location>
        <begin position="325"/>
        <end position="484"/>
    </location>
</feature>
<comment type="catalytic activity">
    <reaction evidence="16">
        <text>N(6),N(6)-dimethyl-L-lysyl(36)-[histone H3] + 2 2-oxoglutarate + 2 O2 = L-lysyl(36)-[histone H3] + 2 formaldehyde + 2 succinate + 2 CO2</text>
        <dbReference type="Rhea" id="RHEA:42032"/>
        <dbReference type="Rhea" id="RHEA-COMP:9785"/>
        <dbReference type="Rhea" id="RHEA-COMP:9787"/>
        <dbReference type="ChEBI" id="CHEBI:15379"/>
        <dbReference type="ChEBI" id="CHEBI:16526"/>
        <dbReference type="ChEBI" id="CHEBI:16810"/>
        <dbReference type="ChEBI" id="CHEBI:16842"/>
        <dbReference type="ChEBI" id="CHEBI:29969"/>
        <dbReference type="ChEBI" id="CHEBI:30031"/>
        <dbReference type="ChEBI" id="CHEBI:61976"/>
        <dbReference type="EC" id="1.14.11.27"/>
    </reaction>
</comment>
<comment type="caution">
    <text evidence="19">The sequence shown here is derived from an EMBL/GenBank/DDBJ whole genome shotgun (WGS) entry which is preliminary data.</text>
</comment>
<keyword evidence="9" id="KW-0223">Dioxygenase</keyword>
<dbReference type="Pfam" id="PF02373">
    <property type="entry name" value="JmjC"/>
    <property type="match status" value="1"/>
</dbReference>
<feature type="compositionally biased region" description="Acidic residues" evidence="17">
    <location>
        <begin position="216"/>
        <end position="234"/>
    </location>
</feature>
<keyword evidence="7" id="KW-0479">Metal-binding</keyword>
<dbReference type="Proteomes" id="UP000284842">
    <property type="component" value="Unassembled WGS sequence"/>
</dbReference>
<dbReference type="SUPFAM" id="SSF51197">
    <property type="entry name" value="Clavaminate synthase-like"/>
    <property type="match status" value="1"/>
</dbReference>
<comment type="function">
    <text evidence="2">Histone demethylase that specifically demethylates 'Lys-36' of histone H3, thereby playing a central role in histone code.</text>
</comment>
<evidence type="ECO:0000256" key="11">
    <source>
        <dbReference type="ARBA" id="ARBA00023004"/>
    </source>
</evidence>
<protein>
    <recommendedName>
        <fullName evidence="6">JmjC domain-containing histone demethylation protein 1</fullName>
        <ecNumber evidence="5">1.14.11.27</ecNumber>
    </recommendedName>
    <alternativeName>
        <fullName evidence="15">[Histone-H3]-lysine-36 demethylase 1</fullName>
    </alternativeName>
</protein>
<evidence type="ECO:0000256" key="14">
    <source>
        <dbReference type="ARBA" id="ARBA00023242"/>
    </source>
</evidence>
<feature type="compositionally biased region" description="Basic and acidic residues" evidence="17">
    <location>
        <begin position="548"/>
        <end position="564"/>
    </location>
</feature>
<evidence type="ECO:0000256" key="13">
    <source>
        <dbReference type="ARBA" id="ARBA00023163"/>
    </source>
</evidence>
<keyword evidence="14" id="KW-0539">Nucleus</keyword>
<feature type="region of interest" description="Disordered" evidence="17">
    <location>
        <begin position="210"/>
        <end position="245"/>
    </location>
</feature>
<evidence type="ECO:0000259" key="18">
    <source>
        <dbReference type="PROSITE" id="PS51184"/>
    </source>
</evidence>
<dbReference type="CDD" id="cd15517">
    <property type="entry name" value="PHD_TCF19_like"/>
    <property type="match status" value="1"/>
</dbReference>
<comment type="subcellular location">
    <subcellularLocation>
        <location evidence="3">Nucleus</location>
    </subcellularLocation>
</comment>
<dbReference type="Pfam" id="PF17811">
    <property type="entry name" value="JHD"/>
    <property type="match status" value="1"/>
</dbReference>
<evidence type="ECO:0000256" key="3">
    <source>
        <dbReference type="ARBA" id="ARBA00004123"/>
    </source>
</evidence>
<evidence type="ECO:0000256" key="6">
    <source>
        <dbReference type="ARBA" id="ARBA00015153"/>
    </source>
</evidence>
<dbReference type="SUPFAM" id="SSF57903">
    <property type="entry name" value="FYVE/PHD zinc finger"/>
    <property type="match status" value="1"/>
</dbReference>
<evidence type="ECO:0000313" key="20">
    <source>
        <dbReference type="Proteomes" id="UP000284842"/>
    </source>
</evidence>
<proteinExistence type="inferred from homology"/>
<evidence type="ECO:0000256" key="12">
    <source>
        <dbReference type="ARBA" id="ARBA00023015"/>
    </source>
</evidence>
<dbReference type="InParanoid" id="A0A409V966"/>
<dbReference type="EMBL" id="NHTK01006129">
    <property type="protein sequence ID" value="PPQ63192.1"/>
    <property type="molecule type" value="Genomic_DNA"/>
</dbReference>
<evidence type="ECO:0000256" key="9">
    <source>
        <dbReference type="ARBA" id="ARBA00022964"/>
    </source>
</evidence>
<gene>
    <name evidence="19" type="ORF">CVT24_005737</name>
</gene>
<dbReference type="GO" id="GO:0046872">
    <property type="term" value="F:metal ion binding"/>
    <property type="evidence" value="ECO:0007669"/>
    <property type="project" value="UniProtKB-KW"/>
</dbReference>
<dbReference type="InterPro" id="IPR050690">
    <property type="entry name" value="JHDM1_Histone_Demethylase"/>
</dbReference>
<evidence type="ECO:0000256" key="10">
    <source>
        <dbReference type="ARBA" id="ARBA00023002"/>
    </source>
</evidence>
<dbReference type="STRING" id="181874.A0A409V966"/>
<dbReference type="GO" id="GO:0005634">
    <property type="term" value="C:nucleus"/>
    <property type="evidence" value="ECO:0007669"/>
    <property type="project" value="UniProtKB-SubCell"/>
</dbReference>
<keyword evidence="20" id="KW-1185">Reference proteome</keyword>
<dbReference type="InterPro" id="IPR041070">
    <property type="entry name" value="JHD"/>
</dbReference>
<dbReference type="PROSITE" id="PS51184">
    <property type="entry name" value="JMJC"/>
    <property type="match status" value="1"/>
</dbReference>
<keyword evidence="8" id="KW-0156">Chromatin regulator</keyword>
<evidence type="ECO:0000256" key="17">
    <source>
        <dbReference type="SAM" id="MobiDB-lite"/>
    </source>
</evidence>
<sequence length="691" mass="78495">MPVASTAPAGPEGASIPAAESPASAVPTANVQVTTGHPSPTPTTATNASQVESCPACTPETREQMSTSRKESWIQCDHCSAWHHWRCAGNGEDVEMIAKCRHYFHIYPLFFDRSFRFRIFVLYSTHHEAIIHIFHSIETRYCKPCTEVSPAHVTTLKTPARKSARKKPVRDYAQLNAGYGMAYSANDPHRFKRVVEAREEAGKIKPNRFRKMQGGDLDEDWLNGERDDWDDGEGEGGTSKSPEWKEAMKEPVIIEKPDGLGMQMPPEGLTVEHVAEYIGEDVPLEVMDCATQSASPGWNLGKWADYYELEASKRDKILNVISLEISGTELADMILPPKIVRDLDWVENFWPGTRKGKGHAYPKVQLYCLMGVAGAWTDWHIDFAGSSVYYHILHGSKIFYFIRPTPANLAAYEKWSGSELQYQAWLGDMVDEVVKVELVAGNTMIIPSGWIHAVYTPVDTLVFGGNFLQSYDVAMQFRIREIEIATQVPKKFTFPMFTKLCWYVGDKYLRDLKSPSGGGFGSRVLEGVLRLSDYLVSEARMLENGNDQQKKEAKEQIPSDRVKDGPAMARELRWRVKQAMGYSSEDESGRVKRTLKRRRIDGNEPGPFRHFRPKTWDGMNIQREEEEESLVKGYSAGERPDWIEWWTGMNDNSGGKEGKMIKRRETEVRVRKTQKGIERHVIRRSIEEWIN</sequence>
<evidence type="ECO:0000313" key="19">
    <source>
        <dbReference type="EMBL" id="PPQ63192.1"/>
    </source>
</evidence>
<organism evidence="19 20">
    <name type="scientific">Panaeolus cyanescens</name>
    <dbReference type="NCBI Taxonomy" id="181874"/>
    <lineage>
        <taxon>Eukaryota</taxon>
        <taxon>Fungi</taxon>
        <taxon>Dikarya</taxon>
        <taxon>Basidiomycota</taxon>
        <taxon>Agaricomycotina</taxon>
        <taxon>Agaricomycetes</taxon>
        <taxon>Agaricomycetidae</taxon>
        <taxon>Agaricales</taxon>
        <taxon>Agaricineae</taxon>
        <taxon>Galeropsidaceae</taxon>
        <taxon>Panaeolus</taxon>
    </lineage>
</organism>
<dbReference type="AlphaFoldDB" id="A0A409V966"/>
<dbReference type="SMART" id="SM00558">
    <property type="entry name" value="JmjC"/>
    <property type="match status" value="1"/>
</dbReference>
<keyword evidence="13" id="KW-0804">Transcription</keyword>